<feature type="chain" id="PRO_5045294809" evidence="6">
    <location>
        <begin position="25"/>
        <end position="618"/>
    </location>
</feature>
<keyword evidence="3 5" id="KW-0378">Hydrolase</keyword>
<feature type="domain" description="Peptidase S8/S53" evidence="7">
    <location>
        <begin position="272"/>
        <end position="593"/>
    </location>
</feature>
<dbReference type="PRINTS" id="PR00723">
    <property type="entry name" value="SUBTILISIN"/>
</dbReference>
<accession>A0ABU3PC93</accession>
<feature type="signal peptide" evidence="6">
    <location>
        <begin position="1"/>
        <end position="24"/>
    </location>
</feature>
<dbReference type="Proteomes" id="UP001246372">
    <property type="component" value="Unassembled WGS sequence"/>
</dbReference>
<organism evidence="8 9">
    <name type="scientific">Roseateles aquae</name>
    <dbReference type="NCBI Taxonomy" id="3077235"/>
    <lineage>
        <taxon>Bacteria</taxon>
        <taxon>Pseudomonadati</taxon>
        <taxon>Pseudomonadota</taxon>
        <taxon>Betaproteobacteria</taxon>
        <taxon>Burkholderiales</taxon>
        <taxon>Sphaerotilaceae</taxon>
        <taxon>Roseateles</taxon>
    </lineage>
</organism>
<evidence type="ECO:0000256" key="4">
    <source>
        <dbReference type="ARBA" id="ARBA00022825"/>
    </source>
</evidence>
<keyword evidence="2 5" id="KW-0645">Protease</keyword>
<evidence type="ECO:0000256" key="1">
    <source>
        <dbReference type="ARBA" id="ARBA00011073"/>
    </source>
</evidence>
<evidence type="ECO:0000313" key="8">
    <source>
        <dbReference type="EMBL" id="MDT9000175.1"/>
    </source>
</evidence>
<evidence type="ECO:0000259" key="7">
    <source>
        <dbReference type="Pfam" id="PF00082"/>
    </source>
</evidence>
<dbReference type="Pfam" id="PF00082">
    <property type="entry name" value="Peptidase_S8"/>
    <property type="match status" value="1"/>
</dbReference>
<keyword evidence="4 5" id="KW-0720">Serine protease</keyword>
<dbReference type="PROSITE" id="PS51892">
    <property type="entry name" value="SUBTILASE"/>
    <property type="match status" value="1"/>
</dbReference>
<feature type="active site" description="Charge relay system" evidence="5">
    <location>
        <position position="278"/>
    </location>
</feature>
<name>A0ABU3PC93_9BURK</name>
<sequence length="618" mass="65014">MSRSLLPTVLTSALLAAAQGPAHAAADAAPEAKPAQAARQVVTRADQLPRRNYQLPALPSELFAAPLEALRPLGAQLEADIRADLQAFDIQDAATLRDSYSALAALAQLRGDWAAVPALTAKARALQEKAGGKLTSGVLTDLLAEQQAEHRDAAWLGAEARRRYGAMPWADVQDNLKSSKGGLETYNAELVLGVMKAQLDAAASNGNMHVPNSLLTMLISARVQKELLPPNKSAIVAALQSVIDANSQAAAKADIWTPRTFAIPADAKATPVVVAVWDSGVDLALFKPAAGRGLAFDEQGQPAKDLLRPLGEAEGRWPQLRSLIKGAMDQRAALDTSDSQRFRSTMAGLKADQVKGFSEDMGLTGLYVHGTHVAGIAVDGNPFAQVYAGTMLWSAKTEPAEPSEARAQAMAAAYKAMVEGFKTAKVRVVNMSWRYGPSAYEGALAFHNLGGTPEQRKQEALRLFKIERDALKAAIAGAPDILFVAGAGNEDNSADFEEYIPAGLELPNLITAGAVDQAGQEASFSTFGKTVVVHANGFEVDSVVPGGVRMKLSGTSMASPQVANLAAKLIALKPTLTAAQVKALILQGAERQNGADGKPGRVNLINPRKSAALAGIRL</sequence>
<dbReference type="PANTHER" id="PTHR43806">
    <property type="entry name" value="PEPTIDASE S8"/>
    <property type="match status" value="1"/>
</dbReference>
<dbReference type="RefSeq" id="WP_315650727.1">
    <property type="nucleotide sequence ID" value="NZ_JAVXZY010000004.1"/>
</dbReference>
<evidence type="ECO:0000256" key="6">
    <source>
        <dbReference type="SAM" id="SignalP"/>
    </source>
</evidence>
<proteinExistence type="inferred from homology"/>
<dbReference type="InterPro" id="IPR015500">
    <property type="entry name" value="Peptidase_S8_subtilisin-rel"/>
</dbReference>
<dbReference type="PANTHER" id="PTHR43806:SF11">
    <property type="entry name" value="CEREVISIN-RELATED"/>
    <property type="match status" value="1"/>
</dbReference>
<dbReference type="Gene3D" id="3.40.50.200">
    <property type="entry name" value="Peptidase S8/S53 domain"/>
    <property type="match status" value="1"/>
</dbReference>
<keyword evidence="9" id="KW-1185">Reference proteome</keyword>
<comment type="caution">
    <text evidence="8">The sequence shown here is derived from an EMBL/GenBank/DDBJ whole genome shotgun (WGS) entry which is preliminary data.</text>
</comment>
<evidence type="ECO:0000256" key="3">
    <source>
        <dbReference type="ARBA" id="ARBA00022801"/>
    </source>
</evidence>
<feature type="active site" description="Charge relay system" evidence="5">
    <location>
        <position position="556"/>
    </location>
</feature>
<dbReference type="InterPro" id="IPR036852">
    <property type="entry name" value="Peptidase_S8/S53_dom_sf"/>
</dbReference>
<evidence type="ECO:0000256" key="5">
    <source>
        <dbReference type="PROSITE-ProRule" id="PRU01240"/>
    </source>
</evidence>
<comment type="similarity">
    <text evidence="1 5">Belongs to the peptidase S8 family.</text>
</comment>
<feature type="active site" description="Charge relay system" evidence="5">
    <location>
        <position position="369"/>
    </location>
</feature>
<reference evidence="8" key="1">
    <citation type="submission" date="2023-09" db="EMBL/GenBank/DDBJ databases">
        <title>Paucibacter sp. APW11 Genome sequencing and assembly.</title>
        <authorList>
            <person name="Kim I."/>
        </authorList>
    </citation>
    <scope>NUCLEOTIDE SEQUENCE</scope>
    <source>
        <strain evidence="8">APW11</strain>
    </source>
</reference>
<keyword evidence="6" id="KW-0732">Signal</keyword>
<dbReference type="EMBL" id="JAVXZY010000004">
    <property type="protein sequence ID" value="MDT9000175.1"/>
    <property type="molecule type" value="Genomic_DNA"/>
</dbReference>
<dbReference type="SUPFAM" id="SSF52743">
    <property type="entry name" value="Subtilisin-like"/>
    <property type="match status" value="1"/>
</dbReference>
<evidence type="ECO:0000256" key="2">
    <source>
        <dbReference type="ARBA" id="ARBA00022670"/>
    </source>
</evidence>
<protein>
    <submittedName>
        <fullName evidence="8">S8 family serine peptidase</fullName>
    </submittedName>
</protein>
<dbReference type="InterPro" id="IPR000209">
    <property type="entry name" value="Peptidase_S8/S53_dom"/>
</dbReference>
<evidence type="ECO:0000313" key="9">
    <source>
        <dbReference type="Proteomes" id="UP001246372"/>
    </source>
</evidence>
<dbReference type="InterPro" id="IPR050131">
    <property type="entry name" value="Peptidase_S8_subtilisin-like"/>
</dbReference>
<gene>
    <name evidence="8" type="ORF">RQP53_12935</name>
</gene>